<organism evidence="4 5">
    <name type="scientific">Brassica carinata</name>
    <name type="common">Ethiopian mustard</name>
    <name type="synonym">Abyssinian cabbage</name>
    <dbReference type="NCBI Taxonomy" id="52824"/>
    <lineage>
        <taxon>Eukaryota</taxon>
        <taxon>Viridiplantae</taxon>
        <taxon>Streptophyta</taxon>
        <taxon>Embryophyta</taxon>
        <taxon>Tracheophyta</taxon>
        <taxon>Spermatophyta</taxon>
        <taxon>Magnoliopsida</taxon>
        <taxon>eudicotyledons</taxon>
        <taxon>Gunneridae</taxon>
        <taxon>Pentapetalae</taxon>
        <taxon>rosids</taxon>
        <taxon>malvids</taxon>
        <taxon>Brassicales</taxon>
        <taxon>Brassicaceae</taxon>
        <taxon>Brassiceae</taxon>
        <taxon>Brassica</taxon>
    </lineage>
</organism>
<name>A0A8X7NXH9_BRACI</name>
<accession>A0A8X7NXH9</accession>
<evidence type="ECO:0000259" key="3">
    <source>
        <dbReference type="Pfam" id="PF20160"/>
    </source>
</evidence>
<dbReference type="Proteomes" id="UP000886595">
    <property type="component" value="Unassembled WGS sequence"/>
</dbReference>
<sequence>MRLDAELSQVLGNVSEALLITSFPGSEVPSWFNHRTIRSSLKLKFPPHWCDNRLSTIVLCAVVAFPYPQDEINRFSIECTCEFTNELGTCVRFSCTLGGGWIEPREIDSDHVFIGYTSCSHLRNHVEGSREHLECVHTEASIEFKVRDGAGEIVNCGLSLVYEEPNHVVAEGDCNGTSARRDFSVEESILGFLLGSFFAYLGMGFCNNDGLLLQQATYRVAENI</sequence>
<evidence type="ECO:0000256" key="1">
    <source>
        <dbReference type="ARBA" id="ARBA00022614"/>
    </source>
</evidence>
<evidence type="ECO:0000313" key="4">
    <source>
        <dbReference type="EMBL" id="KAG2240757.1"/>
    </source>
</evidence>
<reference evidence="4 5" key="1">
    <citation type="submission" date="2020-02" db="EMBL/GenBank/DDBJ databases">
        <authorList>
            <person name="Ma Q."/>
            <person name="Huang Y."/>
            <person name="Song X."/>
            <person name="Pei D."/>
        </authorList>
    </citation>
    <scope>NUCLEOTIDE SEQUENCE [LARGE SCALE GENOMIC DNA]</scope>
    <source>
        <strain evidence="4">Sxm20200214</strain>
        <tissue evidence="4">Leaf</tissue>
    </source>
</reference>
<dbReference type="AlphaFoldDB" id="A0A8X7NXH9"/>
<dbReference type="EMBL" id="JAAMPC010001488">
    <property type="protein sequence ID" value="KAG2240757.1"/>
    <property type="molecule type" value="Genomic_DNA"/>
</dbReference>
<proteinExistence type="predicted"/>
<dbReference type="InterPro" id="IPR045344">
    <property type="entry name" value="C-JID"/>
</dbReference>
<keyword evidence="5" id="KW-1185">Reference proteome</keyword>
<protein>
    <recommendedName>
        <fullName evidence="3">C-JID domain-containing protein</fullName>
    </recommendedName>
</protein>
<evidence type="ECO:0000313" key="5">
    <source>
        <dbReference type="Proteomes" id="UP000886595"/>
    </source>
</evidence>
<evidence type="ECO:0000256" key="2">
    <source>
        <dbReference type="ARBA" id="ARBA00022737"/>
    </source>
</evidence>
<comment type="caution">
    <text evidence="4">The sequence shown here is derived from an EMBL/GenBank/DDBJ whole genome shotgun (WGS) entry which is preliminary data.</text>
</comment>
<keyword evidence="1" id="KW-0433">Leucine-rich repeat</keyword>
<gene>
    <name evidence="4" type="ORF">Bca52824_090502</name>
</gene>
<dbReference type="OrthoDB" id="1101511at2759"/>
<keyword evidence="2" id="KW-0677">Repeat</keyword>
<dbReference type="Pfam" id="PF20160">
    <property type="entry name" value="C-JID"/>
    <property type="match status" value="1"/>
</dbReference>
<feature type="domain" description="C-JID" evidence="3">
    <location>
        <begin position="23"/>
        <end position="164"/>
    </location>
</feature>